<evidence type="ECO:0000256" key="2">
    <source>
        <dbReference type="ARBA" id="ARBA00022801"/>
    </source>
</evidence>
<comment type="similarity">
    <text evidence="1 4">Belongs to the glycosyl hydrolase 26 family.</text>
</comment>
<dbReference type="Pfam" id="PF02156">
    <property type="entry name" value="Glyco_hydro_26"/>
    <property type="match status" value="1"/>
</dbReference>
<sequence length="305" mass="33176">MAGTPIHYGSWTQGMDAKPALLTETGRTIGRPMSIASIFRGKGDTWPYPGDVQLGSGRILLVSWSLEDWGGYAWWAAGHGDAILKEQATRLKAYRGTVALRPWAEMNGDWAAHQPLPAGGQQKARGGTPAQFNAAWRRVVTLFRQQGVTNVRWVFNPTTDTYAGTTDIRSIWPGAGYVDVLGLDGYNWGDGAGLRWRSFTDIYTEQYRRLVALKPGAPVWICEISSADPTSRGAGPAVSAPAGQSKARWWLDMHAALRTGFPAVQAVVLFDANKERNWLVRSSPAAATGLAQALRTPVTRPSLAL</sequence>
<evidence type="ECO:0000313" key="7">
    <source>
        <dbReference type="Proteomes" id="UP001157109"/>
    </source>
</evidence>
<evidence type="ECO:0000259" key="5">
    <source>
        <dbReference type="PROSITE" id="PS51764"/>
    </source>
</evidence>
<feature type="active site" description="Proton donor" evidence="4">
    <location>
        <position position="105"/>
    </location>
</feature>
<name>A0ABQ6HTL2_9MICO</name>
<feature type="active site" description="Nucleophile" evidence="4">
    <location>
        <position position="223"/>
    </location>
</feature>
<dbReference type="Proteomes" id="UP001157109">
    <property type="component" value="Unassembled WGS sequence"/>
</dbReference>
<feature type="domain" description="GH26" evidence="5">
    <location>
        <begin position="1"/>
        <end position="290"/>
    </location>
</feature>
<dbReference type="PANTHER" id="PTHR40079:SF4">
    <property type="entry name" value="GH26 DOMAIN-CONTAINING PROTEIN-RELATED"/>
    <property type="match status" value="1"/>
</dbReference>
<dbReference type="EMBL" id="BSUJ01000001">
    <property type="protein sequence ID" value="GMA21406.1"/>
    <property type="molecule type" value="Genomic_DNA"/>
</dbReference>
<dbReference type="PROSITE" id="PS51764">
    <property type="entry name" value="GH26"/>
    <property type="match status" value="1"/>
</dbReference>
<gene>
    <name evidence="6" type="ORF">GCM10025862_34270</name>
</gene>
<keyword evidence="3 4" id="KW-0326">Glycosidase</keyword>
<proteinExistence type="inferred from homology"/>
<comment type="caution">
    <text evidence="6">The sequence shown here is derived from an EMBL/GenBank/DDBJ whole genome shotgun (WGS) entry which is preliminary data.</text>
</comment>
<evidence type="ECO:0000313" key="6">
    <source>
        <dbReference type="EMBL" id="GMA21406.1"/>
    </source>
</evidence>
<dbReference type="PANTHER" id="PTHR40079">
    <property type="entry name" value="MANNAN ENDO-1,4-BETA-MANNOSIDASE E-RELATED"/>
    <property type="match status" value="1"/>
</dbReference>
<dbReference type="InterPro" id="IPR000805">
    <property type="entry name" value="Glyco_hydro_26"/>
</dbReference>
<evidence type="ECO:0000256" key="1">
    <source>
        <dbReference type="ARBA" id="ARBA00007754"/>
    </source>
</evidence>
<reference evidence="7" key="1">
    <citation type="journal article" date="2019" name="Int. J. Syst. Evol. Microbiol.">
        <title>The Global Catalogue of Microorganisms (GCM) 10K type strain sequencing project: providing services to taxonomists for standard genome sequencing and annotation.</title>
        <authorList>
            <consortium name="The Broad Institute Genomics Platform"/>
            <consortium name="The Broad Institute Genome Sequencing Center for Infectious Disease"/>
            <person name="Wu L."/>
            <person name="Ma J."/>
        </authorList>
    </citation>
    <scope>NUCLEOTIDE SEQUENCE [LARGE SCALE GENOMIC DNA]</scope>
    <source>
        <strain evidence="7">NBRC 105830</strain>
    </source>
</reference>
<protein>
    <recommendedName>
        <fullName evidence="5">GH26 domain-containing protein</fullName>
    </recommendedName>
</protein>
<dbReference type="Gene3D" id="3.20.20.80">
    <property type="entry name" value="Glycosidases"/>
    <property type="match status" value="1"/>
</dbReference>
<dbReference type="InterPro" id="IPR022790">
    <property type="entry name" value="GH26_dom"/>
</dbReference>
<dbReference type="InterPro" id="IPR017853">
    <property type="entry name" value="GH"/>
</dbReference>
<accession>A0ABQ6HTL2</accession>
<evidence type="ECO:0000256" key="3">
    <source>
        <dbReference type="ARBA" id="ARBA00023295"/>
    </source>
</evidence>
<evidence type="ECO:0000256" key="4">
    <source>
        <dbReference type="PROSITE-ProRule" id="PRU01100"/>
    </source>
</evidence>
<organism evidence="6 7">
    <name type="scientific">Arsenicicoccus piscis</name>
    <dbReference type="NCBI Taxonomy" id="673954"/>
    <lineage>
        <taxon>Bacteria</taxon>
        <taxon>Bacillati</taxon>
        <taxon>Actinomycetota</taxon>
        <taxon>Actinomycetes</taxon>
        <taxon>Micrococcales</taxon>
        <taxon>Intrasporangiaceae</taxon>
        <taxon>Arsenicicoccus</taxon>
    </lineage>
</organism>
<dbReference type="SUPFAM" id="SSF51445">
    <property type="entry name" value="(Trans)glycosidases"/>
    <property type="match status" value="1"/>
</dbReference>
<keyword evidence="7" id="KW-1185">Reference proteome</keyword>
<keyword evidence="2 4" id="KW-0378">Hydrolase</keyword>